<dbReference type="KEGG" id="cqu:CpipJ_CPIJ001813"/>
<evidence type="ECO:0000313" key="12">
    <source>
        <dbReference type="Proteomes" id="UP000002320"/>
    </source>
</evidence>
<feature type="transmembrane region" description="Helical" evidence="8">
    <location>
        <begin position="451"/>
        <end position="473"/>
    </location>
</feature>
<keyword evidence="3 8" id="KW-0812">Transmembrane</keyword>
<keyword evidence="9" id="KW-0732">Signal</keyword>
<dbReference type="EMBL" id="DS231834">
    <property type="protein sequence ID" value="EDS32646.1"/>
    <property type="molecule type" value="Genomic_DNA"/>
</dbReference>
<dbReference type="eggNOG" id="KOG1052">
    <property type="taxonomic scope" value="Eukaryota"/>
</dbReference>
<feature type="signal peptide" evidence="9">
    <location>
        <begin position="1"/>
        <end position="17"/>
    </location>
</feature>
<keyword evidence="4 8" id="KW-1133">Transmembrane helix</keyword>
<dbReference type="OMA" id="GLFAFHA"/>
<keyword evidence="12" id="KW-1185">Reference proteome</keyword>
<evidence type="ECO:0000256" key="4">
    <source>
        <dbReference type="ARBA" id="ARBA00022989"/>
    </source>
</evidence>
<dbReference type="OrthoDB" id="413361at2759"/>
<dbReference type="Proteomes" id="UP000002320">
    <property type="component" value="Unassembled WGS sequence"/>
</dbReference>
<dbReference type="PANTHER" id="PTHR42643:SF33">
    <property type="entry name" value="GLUTAMATE RECEPTOR 2-LIKE PROTEIN"/>
    <property type="match status" value="1"/>
</dbReference>
<keyword evidence="7" id="KW-0325">Glycoprotein</keyword>
<dbReference type="EnsemblMetazoa" id="CPIJ001813-RA">
    <property type="protein sequence ID" value="CPIJ001813-PA"/>
    <property type="gene ID" value="CPIJ001813"/>
</dbReference>
<keyword evidence="5 8" id="KW-0472">Membrane</keyword>
<evidence type="ECO:0000256" key="3">
    <source>
        <dbReference type="ARBA" id="ARBA00022692"/>
    </source>
</evidence>
<dbReference type="InterPro" id="IPR052192">
    <property type="entry name" value="Insect_Ionotropic_Sensory_Rcpt"/>
</dbReference>
<dbReference type="PANTHER" id="PTHR42643">
    <property type="entry name" value="IONOTROPIC RECEPTOR 20A-RELATED"/>
    <property type="match status" value="1"/>
</dbReference>
<feature type="chain" id="PRO_5011407600" evidence="9">
    <location>
        <begin position="18"/>
        <end position="488"/>
    </location>
</feature>
<name>B0W453_CULQU</name>
<evidence type="ECO:0000256" key="1">
    <source>
        <dbReference type="ARBA" id="ARBA00004651"/>
    </source>
</evidence>
<dbReference type="InParanoid" id="B0W453"/>
<evidence type="ECO:0000313" key="10">
    <source>
        <dbReference type="EMBL" id="EDS32646.1"/>
    </source>
</evidence>
<sequence length="488" mass="55853">MATYWTLLALTVSISLDETADFIRQVNWPSSRLVGKPIFIEAKSDSVENVRFLDTRETHQQLVLVDVACPGTGELLREAQHRIYHRTRNSMESGLLSEEIGIWCNGTIEDKRAGRSVSVRRKNLQQLPLRTTLLYTDNQTNRQIDTHNRISYMMINILYRFYINATFVKRYSTTWCYPDQKTGDLIGVCVDLVNNHSEVGAFMFLTTSRLKLMDFIPLSIPTPILFIFKAPKLSITNNIYQLPFDPKQGCLLVSKSAFQRTVVMVSVIGLMFLHISYSSKIFSLIQAPSERIDSLTELLNSRLEVSGDDLPYNHFFLSTSTEPVRKALYEQKLRRKDGSLKVYSLEEGVSKIQKGLFAFHAINTAVVHVISETFDETEKCFIRELKFIDSSDINLAVQKNFTFREHFQVGIAKIRETGVYKREFIMYRIDARLNCVKGADFQPLNMVDVRFAAGLIGGGLLGALVLLVMEIAWNRYKVSRLPVFEYVN</sequence>
<evidence type="ECO:0000256" key="8">
    <source>
        <dbReference type="SAM" id="Phobius"/>
    </source>
</evidence>
<keyword evidence="6 10" id="KW-0675">Receptor</keyword>
<accession>B0W453</accession>
<dbReference type="VEuPathDB" id="VectorBase:CQUJHB020292"/>
<dbReference type="SUPFAM" id="SSF53850">
    <property type="entry name" value="Periplasmic binding protein-like II"/>
    <property type="match status" value="1"/>
</dbReference>
<evidence type="ECO:0000256" key="2">
    <source>
        <dbReference type="ARBA" id="ARBA00022475"/>
    </source>
</evidence>
<comment type="subcellular location">
    <subcellularLocation>
        <location evidence="1">Cell membrane</location>
        <topology evidence="1">Multi-pass membrane protein</topology>
    </subcellularLocation>
</comment>
<dbReference type="VEuPathDB" id="VectorBase:CPIJ001813"/>
<dbReference type="HOGENOM" id="CLU_559294_0_0_1"/>
<evidence type="ECO:0000256" key="5">
    <source>
        <dbReference type="ARBA" id="ARBA00023136"/>
    </source>
</evidence>
<reference evidence="11" key="2">
    <citation type="submission" date="2021-02" db="UniProtKB">
        <authorList>
            <consortium name="EnsemblMetazoa"/>
        </authorList>
    </citation>
    <scope>IDENTIFICATION</scope>
    <source>
        <strain evidence="11">JHB</strain>
    </source>
</reference>
<evidence type="ECO:0000313" key="11">
    <source>
        <dbReference type="EnsemblMetazoa" id="CPIJ001813-PA"/>
    </source>
</evidence>
<dbReference type="GO" id="GO:0005886">
    <property type="term" value="C:plasma membrane"/>
    <property type="evidence" value="ECO:0007669"/>
    <property type="project" value="UniProtKB-SubCell"/>
</dbReference>
<dbReference type="Gene3D" id="3.40.190.10">
    <property type="entry name" value="Periplasmic binding protein-like II"/>
    <property type="match status" value="2"/>
</dbReference>
<evidence type="ECO:0000256" key="6">
    <source>
        <dbReference type="ARBA" id="ARBA00023170"/>
    </source>
</evidence>
<keyword evidence="2" id="KW-1003">Cell membrane</keyword>
<reference evidence="10" key="1">
    <citation type="submission" date="2007-03" db="EMBL/GenBank/DDBJ databases">
        <title>Annotation of Culex pipiens quinquefasciatus.</title>
        <authorList>
            <consortium name="The Broad Institute Genome Sequencing Platform"/>
            <person name="Atkinson P.W."/>
            <person name="Hemingway J."/>
            <person name="Christensen B.M."/>
            <person name="Higgs S."/>
            <person name="Kodira C."/>
            <person name="Hannick L."/>
            <person name="Megy K."/>
            <person name="O'Leary S."/>
            <person name="Pearson M."/>
            <person name="Haas B.J."/>
            <person name="Mauceli E."/>
            <person name="Wortman J.R."/>
            <person name="Lee N.H."/>
            <person name="Guigo R."/>
            <person name="Stanke M."/>
            <person name="Alvarado L."/>
            <person name="Amedeo P."/>
            <person name="Antoine C.H."/>
            <person name="Arensburger P."/>
            <person name="Bidwell S.L."/>
            <person name="Crawford M."/>
            <person name="Camaro F."/>
            <person name="Devon K."/>
            <person name="Engels R."/>
            <person name="Hammond M."/>
            <person name="Howarth C."/>
            <person name="Koehrsen M."/>
            <person name="Lawson D."/>
            <person name="Montgomery P."/>
            <person name="Nene V."/>
            <person name="Nusbaum C."/>
            <person name="Puiu D."/>
            <person name="Romero-Severson J."/>
            <person name="Severson D.W."/>
            <person name="Shumway M."/>
            <person name="Sisk P."/>
            <person name="Stolte C."/>
            <person name="Zeng Q."/>
            <person name="Eisenstadt E."/>
            <person name="Fraser-Liggett C."/>
            <person name="Strausberg R."/>
            <person name="Galagan J."/>
            <person name="Birren B."/>
            <person name="Collins F.H."/>
        </authorList>
    </citation>
    <scope>NUCLEOTIDE SEQUENCE [LARGE SCALE GENOMIC DNA]</scope>
    <source>
        <strain evidence="10">JHB</strain>
    </source>
</reference>
<evidence type="ECO:0000256" key="9">
    <source>
        <dbReference type="SAM" id="SignalP"/>
    </source>
</evidence>
<proteinExistence type="predicted"/>
<gene>
    <name evidence="11" type="primary">6032973</name>
    <name evidence="10" type="ORF">CpipJ_CPIJ001813</name>
</gene>
<dbReference type="AlphaFoldDB" id="B0W453"/>
<protein>
    <submittedName>
        <fullName evidence="10">Ionotropic glutamate receptor</fullName>
    </submittedName>
</protein>
<evidence type="ECO:0000256" key="7">
    <source>
        <dbReference type="ARBA" id="ARBA00023180"/>
    </source>
</evidence>
<organism>
    <name type="scientific">Culex quinquefasciatus</name>
    <name type="common">Southern house mosquito</name>
    <name type="synonym">Culex pungens</name>
    <dbReference type="NCBI Taxonomy" id="7176"/>
    <lineage>
        <taxon>Eukaryota</taxon>
        <taxon>Metazoa</taxon>
        <taxon>Ecdysozoa</taxon>
        <taxon>Arthropoda</taxon>
        <taxon>Hexapoda</taxon>
        <taxon>Insecta</taxon>
        <taxon>Pterygota</taxon>
        <taxon>Neoptera</taxon>
        <taxon>Endopterygota</taxon>
        <taxon>Diptera</taxon>
        <taxon>Nematocera</taxon>
        <taxon>Culicoidea</taxon>
        <taxon>Culicidae</taxon>
        <taxon>Culicinae</taxon>
        <taxon>Culicini</taxon>
        <taxon>Culex</taxon>
        <taxon>Culex</taxon>
    </lineage>
</organism>